<dbReference type="EMBL" id="JAZDRO010000001">
    <property type="protein sequence ID" value="MEE2565655.1"/>
    <property type="molecule type" value="Genomic_DNA"/>
</dbReference>
<dbReference type="Proteomes" id="UP001310692">
    <property type="component" value="Unassembled WGS sequence"/>
</dbReference>
<keyword evidence="1" id="KW-0472">Membrane</keyword>
<sequence>MKISKLLRDIHHWASPFVMLPLGIMIIAGIFLMLKKDIDWIQPPSQRSAHVTTDAPDTSLAALYAAASAIPELEIEAWDQFDRIDIQSDRGIAKFIAPNRWEAQIDLVSLEVLSLEYRRSDLFEQIHDGSFFADWVKTFVFLPVGVILLVLWGTGIWLFFDPHIKRWLRKRRRATRAGN</sequence>
<dbReference type="Pfam" id="PF03929">
    <property type="entry name" value="PepSY_TM"/>
    <property type="match status" value="1"/>
</dbReference>
<keyword evidence="3" id="KW-1185">Reference proteome</keyword>
<name>A0ABU7LVU5_9PROT</name>
<accession>A0ABU7LVU5</accession>
<gene>
    <name evidence="2" type="ORF">V0U35_03105</name>
</gene>
<feature type="transmembrane region" description="Helical" evidence="1">
    <location>
        <begin position="12"/>
        <end position="34"/>
    </location>
</feature>
<organism evidence="2 3">
    <name type="scientific">Hyphobacterium marinum</name>
    <dbReference type="NCBI Taxonomy" id="3116574"/>
    <lineage>
        <taxon>Bacteria</taxon>
        <taxon>Pseudomonadati</taxon>
        <taxon>Pseudomonadota</taxon>
        <taxon>Alphaproteobacteria</taxon>
        <taxon>Maricaulales</taxon>
        <taxon>Maricaulaceae</taxon>
        <taxon>Hyphobacterium</taxon>
    </lineage>
</organism>
<evidence type="ECO:0000313" key="2">
    <source>
        <dbReference type="EMBL" id="MEE2565655.1"/>
    </source>
</evidence>
<comment type="caution">
    <text evidence="2">The sequence shown here is derived from an EMBL/GenBank/DDBJ whole genome shotgun (WGS) entry which is preliminary data.</text>
</comment>
<keyword evidence="1" id="KW-1133">Transmembrane helix</keyword>
<reference evidence="2 3" key="1">
    <citation type="submission" date="2024-01" db="EMBL/GenBank/DDBJ databases">
        <title>Hyphobacterium bacterium isolated from marine sediment.</title>
        <authorList>
            <person name="Zhao S."/>
        </authorList>
    </citation>
    <scope>NUCLEOTIDE SEQUENCE [LARGE SCALE GENOMIC DNA]</scope>
    <source>
        <strain evidence="2 3">Y60-23</strain>
    </source>
</reference>
<proteinExistence type="predicted"/>
<dbReference type="RefSeq" id="WP_330195187.1">
    <property type="nucleotide sequence ID" value="NZ_JAZDRO010000001.1"/>
</dbReference>
<evidence type="ECO:0000256" key="1">
    <source>
        <dbReference type="SAM" id="Phobius"/>
    </source>
</evidence>
<keyword evidence="1" id="KW-0812">Transmembrane</keyword>
<protein>
    <submittedName>
        <fullName evidence="2">PepSY domain-containing protein</fullName>
    </submittedName>
</protein>
<evidence type="ECO:0000313" key="3">
    <source>
        <dbReference type="Proteomes" id="UP001310692"/>
    </source>
</evidence>
<dbReference type="InterPro" id="IPR005625">
    <property type="entry name" value="PepSY-ass_TM"/>
</dbReference>
<feature type="transmembrane region" description="Helical" evidence="1">
    <location>
        <begin position="139"/>
        <end position="160"/>
    </location>
</feature>